<dbReference type="Pfam" id="PF07735">
    <property type="entry name" value="FBA_2"/>
    <property type="match status" value="1"/>
</dbReference>
<dbReference type="Pfam" id="PF00646">
    <property type="entry name" value="F-box"/>
    <property type="match status" value="1"/>
</dbReference>
<dbReference type="InterPro" id="IPR001810">
    <property type="entry name" value="F-box_dom"/>
</dbReference>
<sequence>MTAFPLLQLPLVAMEHVLCMMNPFELIDVSLASSRARRCVKSFSRNKYKFSASFDNQGPKISLGDHRMGWIFEMTVNERYTCRYQHGLYNTETIIKFTKEPLKDIMKWFDYAREVLHCKINRLILDLDFPSSENRQIIDWIATQSNMMEWVDLLSIYEESGDDLKYLMERIHVSGRFDLMIKKYKNDFRMEIPGKPERLSVKNARFIDYEQLLRLKSPVIILRQSILTSQDINRFLKSWMTCETHLELKALEIGISDPDAINEIMDLPHEKTNDPKIGRAFYNYHIILQDVNEIFTMKRCDGKKQASVTTARLLHGWRLCLIVY</sequence>
<keyword evidence="2" id="KW-1185">Reference proteome</keyword>
<accession>A0A1I7UU39</accession>
<reference evidence="3" key="1">
    <citation type="submission" date="2016-11" db="UniProtKB">
        <authorList>
            <consortium name="WormBaseParasite"/>
        </authorList>
    </citation>
    <scope>IDENTIFICATION</scope>
</reference>
<feature type="domain" description="F-box" evidence="1">
    <location>
        <begin position="3"/>
        <end position="51"/>
    </location>
</feature>
<evidence type="ECO:0000259" key="1">
    <source>
        <dbReference type="PROSITE" id="PS50181"/>
    </source>
</evidence>
<proteinExistence type="predicted"/>
<dbReference type="PANTHER" id="PTHR21503">
    <property type="entry name" value="F-BOX-CONTAINING HYPOTHETICAL PROTEIN C.ELEGANS"/>
    <property type="match status" value="1"/>
</dbReference>
<protein>
    <submittedName>
        <fullName evidence="3">F-box domain-containing protein</fullName>
    </submittedName>
</protein>
<evidence type="ECO:0000313" key="2">
    <source>
        <dbReference type="Proteomes" id="UP000095282"/>
    </source>
</evidence>
<organism evidence="2 3">
    <name type="scientific">Caenorhabditis tropicalis</name>
    <dbReference type="NCBI Taxonomy" id="1561998"/>
    <lineage>
        <taxon>Eukaryota</taxon>
        <taxon>Metazoa</taxon>
        <taxon>Ecdysozoa</taxon>
        <taxon>Nematoda</taxon>
        <taxon>Chromadorea</taxon>
        <taxon>Rhabditida</taxon>
        <taxon>Rhabditina</taxon>
        <taxon>Rhabditomorpha</taxon>
        <taxon>Rhabditoidea</taxon>
        <taxon>Rhabditidae</taxon>
        <taxon>Peloderinae</taxon>
        <taxon>Caenorhabditis</taxon>
    </lineage>
</organism>
<dbReference type="AlphaFoldDB" id="A0A1I7UU39"/>
<dbReference type="PROSITE" id="PS50181">
    <property type="entry name" value="FBOX"/>
    <property type="match status" value="1"/>
</dbReference>
<dbReference type="PANTHER" id="PTHR21503:SF53">
    <property type="entry name" value="F-BOX ASSOCIATED DOMAIN-CONTAINING PROTEIN-RELATED"/>
    <property type="match status" value="1"/>
</dbReference>
<dbReference type="Proteomes" id="UP000095282">
    <property type="component" value="Unplaced"/>
</dbReference>
<evidence type="ECO:0000313" key="3">
    <source>
        <dbReference type="WBParaSite" id="Csp11.Scaffold630.g19361.t1"/>
    </source>
</evidence>
<dbReference type="InterPro" id="IPR012885">
    <property type="entry name" value="F-box_Sdz-33"/>
</dbReference>
<name>A0A1I7UU39_9PELO</name>
<dbReference type="eggNOG" id="ENOG502TKJH">
    <property type="taxonomic scope" value="Eukaryota"/>
</dbReference>
<dbReference type="WBParaSite" id="Csp11.Scaffold630.g19361.t1">
    <property type="protein sequence ID" value="Csp11.Scaffold630.g19361.t1"/>
    <property type="gene ID" value="Csp11.Scaffold630.g19361"/>
</dbReference>